<sequence length="165" mass="18376">MLRHTATLHNVCTLVKTHPEWLGFPVQERSRQLGEYIAPNLQTHGECESPRFRDTGRCPARVADAGMRDAQDHLACERTVEALRETPFRDHAFDIVEFVSGAENAYAFNDGEVTLPAIHAHVARRQDACAAFAQSYFPRPPLTETTVAICGTTVVVRDSTVTLWA</sequence>
<organism evidence="2 3">
    <name type="scientific">Burkholderia lata (strain ATCC 17760 / DSM 23089 / LMG 22485 / NCIMB 9086 / R18194 / 383)</name>
    <dbReference type="NCBI Taxonomy" id="482957"/>
    <lineage>
        <taxon>Bacteria</taxon>
        <taxon>Pseudomonadati</taxon>
        <taxon>Pseudomonadota</taxon>
        <taxon>Betaproteobacteria</taxon>
        <taxon>Burkholderiales</taxon>
        <taxon>Burkholderiaceae</taxon>
        <taxon>Burkholderia</taxon>
        <taxon>Burkholderia cepacia complex</taxon>
    </lineage>
</organism>
<evidence type="ECO:0000313" key="3">
    <source>
        <dbReference type="Proteomes" id="UP000494110"/>
    </source>
</evidence>
<dbReference type="Pfam" id="PF17074">
    <property type="entry name" value="Darcynin"/>
    <property type="match status" value="1"/>
</dbReference>
<comment type="similarity">
    <text evidence="1">Belongs to the darcynin family.</text>
</comment>
<dbReference type="AlphaFoldDB" id="A0A6P3BZ70"/>
<dbReference type="RefSeq" id="WP_217483307.1">
    <property type="nucleotide sequence ID" value="NZ_CABVQN010000057.1"/>
</dbReference>
<dbReference type="EMBL" id="CABVQN010000057">
    <property type="protein sequence ID" value="VWD60399.1"/>
    <property type="molecule type" value="Genomic_DNA"/>
</dbReference>
<proteinExistence type="inferred from homology"/>
<evidence type="ECO:0000313" key="2">
    <source>
        <dbReference type="EMBL" id="VWD60399.1"/>
    </source>
</evidence>
<evidence type="ECO:0000256" key="1">
    <source>
        <dbReference type="ARBA" id="ARBA00006869"/>
    </source>
</evidence>
<dbReference type="Proteomes" id="UP000494110">
    <property type="component" value="Unassembled WGS sequence"/>
</dbReference>
<protein>
    <submittedName>
        <fullName evidence="2">Uncharacterized protein</fullName>
    </submittedName>
</protein>
<accession>A0A6P3BZ70</accession>
<gene>
    <name evidence="2" type="ORF">BLA39750_07302</name>
</gene>
<dbReference type="InterPro" id="IPR031409">
    <property type="entry name" value="Darcynin"/>
</dbReference>
<reference evidence="2 3" key="1">
    <citation type="submission" date="2019-09" db="EMBL/GenBank/DDBJ databases">
        <authorList>
            <person name="Depoorter E."/>
        </authorList>
    </citation>
    <scope>NUCLEOTIDE SEQUENCE [LARGE SCALE GENOMIC DNA]</scope>
    <source>
        <strain evidence="2">R-39750</strain>
    </source>
</reference>
<name>A0A6P3BZ70_BURL3</name>